<name>A0A9X4LI98_9BURK</name>
<dbReference type="PIRSF" id="PIRSF006060">
    <property type="entry name" value="AA_transporter"/>
    <property type="match status" value="1"/>
</dbReference>
<dbReference type="InterPro" id="IPR050367">
    <property type="entry name" value="APC_superfamily"/>
</dbReference>
<proteinExistence type="predicted"/>
<dbReference type="PANTHER" id="PTHR42770">
    <property type="entry name" value="AMINO ACID TRANSPORTER-RELATED"/>
    <property type="match status" value="1"/>
</dbReference>
<evidence type="ECO:0000256" key="1">
    <source>
        <dbReference type="ARBA" id="ARBA00004141"/>
    </source>
</evidence>
<dbReference type="EMBL" id="SGUG01000036">
    <property type="protein sequence ID" value="MDG0864571.1"/>
    <property type="molecule type" value="Genomic_DNA"/>
</dbReference>
<keyword evidence="8" id="KW-1185">Reference proteome</keyword>
<keyword evidence="3 5" id="KW-1133">Transmembrane helix</keyword>
<dbReference type="GO" id="GO:0055085">
    <property type="term" value="P:transmembrane transport"/>
    <property type="evidence" value="ECO:0007669"/>
    <property type="project" value="InterPro"/>
</dbReference>
<dbReference type="Pfam" id="PF00324">
    <property type="entry name" value="AA_permease"/>
    <property type="match status" value="1"/>
</dbReference>
<keyword evidence="4 5" id="KW-0472">Membrane</keyword>
<dbReference type="InterPro" id="IPR004841">
    <property type="entry name" value="AA-permease/SLC12A_dom"/>
</dbReference>
<dbReference type="RefSeq" id="WP_268154171.1">
    <property type="nucleotide sequence ID" value="NZ_JAPPUW010000032.1"/>
</dbReference>
<feature type="transmembrane region" description="Helical" evidence="5">
    <location>
        <begin position="192"/>
        <end position="216"/>
    </location>
</feature>
<evidence type="ECO:0000313" key="7">
    <source>
        <dbReference type="EMBL" id="MDG0864571.1"/>
    </source>
</evidence>
<dbReference type="AlphaFoldDB" id="A0A9X4LI98"/>
<comment type="subcellular location">
    <subcellularLocation>
        <location evidence="1">Membrane</location>
        <topology evidence="1">Multi-pass membrane protein</topology>
    </subcellularLocation>
</comment>
<gene>
    <name evidence="7" type="ORF">EXJ73_19090</name>
</gene>
<comment type="caution">
    <text evidence="7">The sequence shown here is derived from an EMBL/GenBank/DDBJ whole genome shotgun (WGS) entry which is preliminary data.</text>
</comment>
<dbReference type="Gene3D" id="1.20.1740.10">
    <property type="entry name" value="Amino acid/polyamine transporter I"/>
    <property type="match status" value="1"/>
</dbReference>
<protein>
    <submittedName>
        <fullName evidence="7">APC family permease</fullName>
    </submittedName>
</protein>
<keyword evidence="2 5" id="KW-0812">Transmembrane</keyword>
<feature type="transmembrane region" description="Helical" evidence="5">
    <location>
        <begin position="392"/>
        <end position="410"/>
    </location>
</feature>
<feature type="transmembrane region" description="Helical" evidence="5">
    <location>
        <begin position="132"/>
        <end position="149"/>
    </location>
</feature>
<reference evidence="7" key="1">
    <citation type="submission" date="2019-02" db="EMBL/GenBank/DDBJ databases">
        <title>Draft genome of the type strain Pelomonas aquatica CCUG 52575T.</title>
        <authorList>
            <person name="Gomila M."/>
            <person name="Lalucat J."/>
        </authorList>
    </citation>
    <scope>NUCLEOTIDE SEQUENCE</scope>
    <source>
        <strain evidence="7">CCUG 52575</strain>
    </source>
</reference>
<feature type="transmembrane region" description="Helical" evidence="5">
    <location>
        <begin position="334"/>
        <end position="354"/>
    </location>
</feature>
<evidence type="ECO:0000256" key="2">
    <source>
        <dbReference type="ARBA" id="ARBA00022692"/>
    </source>
</evidence>
<evidence type="ECO:0000256" key="3">
    <source>
        <dbReference type="ARBA" id="ARBA00022989"/>
    </source>
</evidence>
<evidence type="ECO:0000256" key="5">
    <source>
        <dbReference type="SAM" id="Phobius"/>
    </source>
</evidence>
<feature type="transmembrane region" description="Helical" evidence="5">
    <location>
        <begin position="94"/>
        <end position="120"/>
    </location>
</feature>
<feature type="domain" description="Amino acid permease/ SLC12A" evidence="6">
    <location>
        <begin position="24"/>
        <end position="409"/>
    </location>
</feature>
<sequence length="448" mass="47465">MSQENAMLGNGAGRLLRVLTYWDLVVYGLAYISPLGPFSTWGFALALSGGAAPLAFALGAAALLFTAISYASMAKEVAGSGSAFGYARAAMGDMIGFLTGWMVLLDYLLLPALMYVLFGIGMSLIVPDVPRWAWILVMAAYNIGVNWFGVKNGARFNTATLVGQFLTLALVIGWTLHAMHTHRLPVFTAGAWWGPASSGQGVLAATSLCLMSYLGFDAITTLTGEVRSEQRHLVGRAVLTTLAAIAVLAVMQVWIFADLAAGFEFKDLATASFEAFAARVDPALAQIVTLAMSLTLAFSISPPMVVAVSRVLHSMASHRQMPAFLGHLHPRYGVPDRAILASGALSIAVALPFADHFDTLTSMVNFGAILAFIAVNASVIAYYRIRRGSPRLFVHLILPLIGIVILLMVLTQMSRVALAVGGAWMLVGLVVAALLRARGTGLSSAEVG</sequence>
<dbReference type="GO" id="GO:0016020">
    <property type="term" value="C:membrane"/>
    <property type="evidence" value="ECO:0007669"/>
    <property type="project" value="UniProtKB-SubCell"/>
</dbReference>
<feature type="transmembrane region" description="Helical" evidence="5">
    <location>
        <begin position="283"/>
        <end position="313"/>
    </location>
</feature>
<feature type="transmembrane region" description="Helical" evidence="5">
    <location>
        <begin position="50"/>
        <end position="73"/>
    </location>
</feature>
<feature type="transmembrane region" description="Helical" evidence="5">
    <location>
        <begin position="21"/>
        <end position="44"/>
    </location>
</feature>
<feature type="transmembrane region" description="Helical" evidence="5">
    <location>
        <begin position="237"/>
        <end position="263"/>
    </location>
</feature>
<evidence type="ECO:0000256" key="4">
    <source>
        <dbReference type="ARBA" id="ARBA00023136"/>
    </source>
</evidence>
<dbReference type="Proteomes" id="UP001152766">
    <property type="component" value="Unassembled WGS sequence"/>
</dbReference>
<evidence type="ECO:0000313" key="8">
    <source>
        <dbReference type="Proteomes" id="UP001152766"/>
    </source>
</evidence>
<organism evidence="7 8">
    <name type="scientific">Pelomonas aquatica</name>
    <dbReference type="NCBI Taxonomy" id="431058"/>
    <lineage>
        <taxon>Bacteria</taxon>
        <taxon>Pseudomonadati</taxon>
        <taxon>Pseudomonadota</taxon>
        <taxon>Betaproteobacteria</taxon>
        <taxon>Burkholderiales</taxon>
        <taxon>Sphaerotilaceae</taxon>
        <taxon>Roseateles</taxon>
    </lineage>
</organism>
<accession>A0A9X4LI98</accession>
<feature type="transmembrane region" description="Helical" evidence="5">
    <location>
        <begin position="366"/>
        <end position="385"/>
    </location>
</feature>
<evidence type="ECO:0000259" key="6">
    <source>
        <dbReference type="Pfam" id="PF00324"/>
    </source>
</evidence>
<feature type="transmembrane region" description="Helical" evidence="5">
    <location>
        <begin position="416"/>
        <end position="435"/>
    </location>
</feature>
<feature type="transmembrane region" description="Helical" evidence="5">
    <location>
        <begin position="161"/>
        <end position="180"/>
    </location>
</feature>
<dbReference type="PANTHER" id="PTHR42770:SF16">
    <property type="entry name" value="AMINO ACID PERMEASE"/>
    <property type="match status" value="1"/>
</dbReference>